<sequence>MLNVTPQIQQAILNNASPAKLVQIAQKQEQTALLCAGLALIEKGITTLSEINRIVGFVAEIEATS</sequence>
<dbReference type="AlphaFoldDB" id="A0A380Q5Q7"/>
<evidence type="ECO:0000313" key="1">
    <source>
        <dbReference type="EMBL" id="SUP80909.1"/>
    </source>
</evidence>
<accession>A0A380Q5Q7</accession>
<name>A0A380Q5Q7_YERPU</name>
<organism evidence="1 2">
    <name type="scientific">Yersinia pseudotuberculosis</name>
    <dbReference type="NCBI Taxonomy" id="633"/>
    <lineage>
        <taxon>Bacteria</taxon>
        <taxon>Pseudomonadati</taxon>
        <taxon>Pseudomonadota</taxon>
        <taxon>Gammaproteobacteria</taxon>
        <taxon>Enterobacterales</taxon>
        <taxon>Yersiniaceae</taxon>
        <taxon>Yersinia</taxon>
    </lineage>
</organism>
<dbReference type="Proteomes" id="UP000255087">
    <property type="component" value="Unassembled WGS sequence"/>
</dbReference>
<dbReference type="GO" id="GO:0016787">
    <property type="term" value="F:hydrolase activity"/>
    <property type="evidence" value="ECO:0007669"/>
    <property type="project" value="UniProtKB-KW"/>
</dbReference>
<reference evidence="1 2" key="1">
    <citation type="submission" date="2018-06" db="EMBL/GenBank/DDBJ databases">
        <authorList>
            <consortium name="Pathogen Informatics"/>
            <person name="Doyle S."/>
        </authorList>
    </citation>
    <scope>NUCLEOTIDE SEQUENCE [LARGE SCALE GENOMIC DNA]</scope>
    <source>
        <strain evidence="1 2">NCTC8580</strain>
    </source>
</reference>
<proteinExistence type="predicted"/>
<keyword evidence="1" id="KW-0378">Hydrolase</keyword>
<gene>
    <name evidence="1" type="primary">hofB_1</name>
    <name evidence="1" type="ORF">NCTC8580_00983</name>
</gene>
<evidence type="ECO:0000313" key="2">
    <source>
        <dbReference type="Proteomes" id="UP000255087"/>
    </source>
</evidence>
<dbReference type="InterPro" id="IPR027417">
    <property type="entry name" value="P-loop_NTPase"/>
</dbReference>
<protein>
    <submittedName>
        <fullName evidence="1">Protein with nucleoside triphosphate hydrolase domain</fullName>
    </submittedName>
</protein>
<dbReference type="EMBL" id="UHJC01000001">
    <property type="protein sequence ID" value="SUP80909.1"/>
    <property type="molecule type" value="Genomic_DNA"/>
</dbReference>
<dbReference type="Gene3D" id="3.40.50.300">
    <property type="entry name" value="P-loop containing nucleotide triphosphate hydrolases"/>
    <property type="match status" value="1"/>
</dbReference>